<feature type="non-terminal residue" evidence="1">
    <location>
        <position position="1"/>
    </location>
</feature>
<proteinExistence type="predicted"/>
<comment type="caution">
    <text evidence="1">The sequence shown here is derived from an EMBL/GenBank/DDBJ whole genome shotgun (WGS) entry which is preliminary data.</text>
</comment>
<organism evidence="1">
    <name type="scientific">Tanacetum cinerariifolium</name>
    <name type="common">Dalmatian daisy</name>
    <name type="synonym">Chrysanthemum cinerariifolium</name>
    <dbReference type="NCBI Taxonomy" id="118510"/>
    <lineage>
        <taxon>Eukaryota</taxon>
        <taxon>Viridiplantae</taxon>
        <taxon>Streptophyta</taxon>
        <taxon>Embryophyta</taxon>
        <taxon>Tracheophyta</taxon>
        <taxon>Spermatophyta</taxon>
        <taxon>Magnoliopsida</taxon>
        <taxon>eudicotyledons</taxon>
        <taxon>Gunneridae</taxon>
        <taxon>Pentapetalae</taxon>
        <taxon>asterids</taxon>
        <taxon>campanulids</taxon>
        <taxon>Asterales</taxon>
        <taxon>Asteraceae</taxon>
        <taxon>Asteroideae</taxon>
        <taxon>Anthemideae</taxon>
        <taxon>Anthemidinae</taxon>
        <taxon>Tanacetum</taxon>
    </lineage>
</organism>
<gene>
    <name evidence="1" type="ORF">Tci_927317</name>
</gene>
<evidence type="ECO:0000313" key="1">
    <source>
        <dbReference type="EMBL" id="GFD55348.1"/>
    </source>
</evidence>
<reference evidence="1" key="1">
    <citation type="journal article" date="2019" name="Sci. Rep.">
        <title>Draft genome of Tanacetum cinerariifolium, the natural source of mosquito coil.</title>
        <authorList>
            <person name="Yamashiro T."/>
            <person name="Shiraishi A."/>
            <person name="Satake H."/>
            <person name="Nakayama K."/>
        </authorList>
    </citation>
    <scope>NUCLEOTIDE SEQUENCE</scope>
</reference>
<dbReference type="EMBL" id="BKCJ011816784">
    <property type="protein sequence ID" value="GFD55348.1"/>
    <property type="molecule type" value="Genomic_DNA"/>
</dbReference>
<accession>A0A699XBJ3</accession>
<name>A0A699XBJ3_TANCI</name>
<sequence>AHSSAVPVPELAQPALGTRDAQAGVHRVRQAIGLLFLCRGRFGRQHGRVQAAQQLAGAAALAVGPQRTGQLLKLSIALA</sequence>
<protein>
    <submittedName>
        <fullName evidence="1">Uncharacterized protein</fullName>
    </submittedName>
</protein>
<dbReference type="AlphaFoldDB" id="A0A699XBJ3"/>